<evidence type="ECO:0000313" key="1">
    <source>
        <dbReference type="EMBL" id="ASV73162.1"/>
    </source>
</evidence>
<name>A0A286RB20_9BACT</name>
<dbReference type="RefSeq" id="WP_095413856.1">
    <property type="nucleotide sequence ID" value="NZ_CP018477.1"/>
</dbReference>
<reference evidence="1 2" key="1">
    <citation type="journal article" name="Front. Microbiol.">
        <title>Sugar Metabolism of the First Thermophilic Planctomycete Thermogutta terrifontis: Comparative Genomic and Transcriptomic Approaches.</title>
        <authorList>
            <person name="Elcheninov A.G."/>
            <person name="Menzel P."/>
            <person name="Gudbergsdottir S.R."/>
            <person name="Slesarev A.I."/>
            <person name="Kadnikov V.V."/>
            <person name="Krogh A."/>
            <person name="Bonch-Osmolovskaya E.A."/>
            <person name="Peng X."/>
            <person name="Kublanov I.V."/>
        </authorList>
    </citation>
    <scope>NUCLEOTIDE SEQUENCE [LARGE SCALE GENOMIC DNA]</scope>
    <source>
        <strain evidence="1 2">R1</strain>
    </source>
</reference>
<dbReference type="Proteomes" id="UP000215086">
    <property type="component" value="Chromosome"/>
</dbReference>
<dbReference type="Gene3D" id="2.60.120.260">
    <property type="entry name" value="Galactose-binding domain-like"/>
    <property type="match status" value="1"/>
</dbReference>
<dbReference type="AlphaFoldDB" id="A0A286RB20"/>
<sequence>MLPPQIVVSLLIVGVAAEVPKSPPALSVPLPPDLSIVYRCNFDESHDQNYDLFPDYWTRAYGPRYPLYVKAEIVPVASPDSPRSLWGYLDGGSLALSTPPISITQLFSYQAQVWVRTRNVQSDRIFLEVTLLDSNDKPLRLLSSRQLGETAEWTLLSVGPFDVDDPLVAKAVLTLHVEAGVRADVGAEVWFGTVSLRRLPMLRVTLDRPNGLYLLPQQPCVNCVVSGVPSPAPLLQIRVMNAEQQEVLQEKISLESQPAFSEEEIPPEPALRGITLYKGTTQRTLPLDQPGYYRIRVHLAQDSNSSRDAELAFVIMRPPEGNDLSPFGWSLPLGVLPPGPDRLRELLHHAAVGYVKFPVWCDDNTDKRTLQETSHFLEHLASHGVQIVGLLTPPDSVREKISPHATTLDVLSSDPKIWQPSLEFTFARVATLVRYWQLGEDDGEPLPSPARIQQVLDQAQKALGNVVAEIRLGIPWNWLRPFPPIRLAFVHLTGEPSLTAEELESFLQAIPKDPAPPQIFLTLRPLDDREYSLRDRVRDLVLRMAATREGAVLAAFHPDPFDPHTGLCTATGTPTELYLPWRTTANALASAQPIGSVLLPGGSTNRIFSIDQQRGVMVLWADRPAREVLYLGSEITAFDAWGKEVPVENTPQGQAILVGDWPLFVYGVSVPIARWRQRVTLATTRLPSVYGVPYRNQLRFQNTFPEPVSGEAFITTPPNWHVSPRHFTFQLQPGETLEREVFFTLPFDAETGPQPVRVDFRAQGESGYRFSSYHFVEVGLGDVYIEVSTRLDESGDLVVQQVFVNETEYPVSFRCELFAPDRRRQFMLIREQGPGRTVHQYRFPRGRELIGKTLWLRAEEIGGSRTLNYRITAAE</sequence>
<organism evidence="1 2">
    <name type="scientific">Thermogutta terrifontis</name>
    <dbReference type="NCBI Taxonomy" id="1331910"/>
    <lineage>
        <taxon>Bacteria</taxon>
        <taxon>Pseudomonadati</taxon>
        <taxon>Planctomycetota</taxon>
        <taxon>Planctomycetia</taxon>
        <taxon>Pirellulales</taxon>
        <taxon>Thermoguttaceae</taxon>
        <taxon>Thermogutta</taxon>
    </lineage>
</organism>
<proteinExistence type="predicted"/>
<dbReference type="KEGG" id="ttf:THTE_0560"/>
<accession>A0A286RB20</accession>
<protein>
    <submittedName>
        <fullName evidence="1">Uncharacterized protein</fullName>
    </submittedName>
</protein>
<evidence type="ECO:0000313" key="2">
    <source>
        <dbReference type="Proteomes" id="UP000215086"/>
    </source>
</evidence>
<keyword evidence="2" id="KW-1185">Reference proteome</keyword>
<gene>
    <name evidence="1" type="ORF">THTE_0560</name>
</gene>
<dbReference type="OrthoDB" id="220736at2"/>
<dbReference type="EMBL" id="CP018477">
    <property type="protein sequence ID" value="ASV73162.1"/>
    <property type="molecule type" value="Genomic_DNA"/>
</dbReference>